<dbReference type="InterPro" id="IPR035903">
    <property type="entry name" value="HesB-like_dom_sf"/>
</dbReference>
<dbReference type="Gene3D" id="2.60.300.12">
    <property type="entry name" value="HesB-like domain"/>
    <property type="match status" value="1"/>
</dbReference>
<dbReference type="Pfam" id="PF01521">
    <property type="entry name" value="Fe-S_biosyn"/>
    <property type="match status" value="1"/>
</dbReference>
<reference evidence="2 3" key="1">
    <citation type="journal article" date="2016" name="Nat. Commun.">
        <title>Thousands of microbial genomes shed light on interconnected biogeochemical processes in an aquifer system.</title>
        <authorList>
            <person name="Anantharaman K."/>
            <person name="Brown C.T."/>
            <person name="Hug L.A."/>
            <person name="Sharon I."/>
            <person name="Castelle C.J."/>
            <person name="Probst A.J."/>
            <person name="Thomas B.C."/>
            <person name="Singh A."/>
            <person name="Wilkins M.J."/>
            <person name="Karaoz U."/>
            <person name="Brodie E.L."/>
            <person name="Williams K.H."/>
            <person name="Hubbard S.S."/>
            <person name="Banfield J.F."/>
        </authorList>
    </citation>
    <scope>NUCLEOTIDE SEQUENCE [LARGE SCALE GENOMIC DNA]</scope>
</reference>
<accession>A0A1F6TF60</accession>
<name>A0A1F6TF60_9PROT</name>
<dbReference type="EMBL" id="MFST01000101">
    <property type="protein sequence ID" value="OGI43758.1"/>
    <property type="molecule type" value="Genomic_DNA"/>
</dbReference>
<gene>
    <name evidence="2" type="ORF">A2V92_00650</name>
</gene>
<sequence>MITVTKAAAEHIRKSAESSQARGMFLRIAVRLGDGGAIEYGLGFDDKGAGDVHLTSEGVDILIADGAKELLMGAVLDYVEIKPGEHQFIFFNSNDPAHTKPAAGDAAG</sequence>
<protein>
    <recommendedName>
        <fullName evidence="1">Core domain-containing protein</fullName>
    </recommendedName>
</protein>
<organism evidence="2 3">
    <name type="scientific">Candidatus Muproteobacteria bacterium RBG_16_65_31</name>
    <dbReference type="NCBI Taxonomy" id="1817759"/>
    <lineage>
        <taxon>Bacteria</taxon>
        <taxon>Pseudomonadati</taxon>
        <taxon>Pseudomonadota</taxon>
        <taxon>Candidatus Muproteobacteria</taxon>
    </lineage>
</organism>
<dbReference type="SUPFAM" id="SSF89360">
    <property type="entry name" value="HesB-like domain"/>
    <property type="match status" value="1"/>
</dbReference>
<comment type="caution">
    <text evidence="2">The sequence shown here is derived from an EMBL/GenBank/DDBJ whole genome shotgun (WGS) entry which is preliminary data.</text>
</comment>
<proteinExistence type="predicted"/>
<dbReference type="AlphaFoldDB" id="A0A1F6TF60"/>
<dbReference type="InterPro" id="IPR000361">
    <property type="entry name" value="ATAP_core_dom"/>
</dbReference>
<evidence type="ECO:0000313" key="2">
    <source>
        <dbReference type="EMBL" id="OGI43758.1"/>
    </source>
</evidence>
<dbReference type="Proteomes" id="UP000179344">
    <property type="component" value="Unassembled WGS sequence"/>
</dbReference>
<evidence type="ECO:0000259" key="1">
    <source>
        <dbReference type="Pfam" id="PF01521"/>
    </source>
</evidence>
<evidence type="ECO:0000313" key="3">
    <source>
        <dbReference type="Proteomes" id="UP000179344"/>
    </source>
</evidence>
<feature type="domain" description="Core" evidence="1">
    <location>
        <begin position="2"/>
        <end position="80"/>
    </location>
</feature>